<evidence type="ECO:0000256" key="2">
    <source>
        <dbReference type="SAM" id="SignalP"/>
    </source>
</evidence>
<feature type="region of interest" description="Disordered" evidence="1">
    <location>
        <begin position="40"/>
        <end position="83"/>
    </location>
</feature>
<dbReference type="STRING" id="1333998.M2A_0542"/>
<dbReference type="Pfam" id="PF07044">
    <property type="entry name" value="DUF1329"/>
    <property type="match status" value="1"/>
</dbReference>
<evidence type="ECO:0000313" key="4">
    <source>
        <dbReference type="Proteomes" id="UP000028702"/>
    </source>
</evidence>
<dbReference type="Gene3D" id="2.50.20.10">
    <property type="entry name" value="Lipoprotein localisation LolA/LolB/LppX"/>
    <property type="match status" value="1"/>
</dbReference>
<organism evidence="3 4">
    <name type="scientific">Tepidicaulis marinus</name>
    <dbReference type="NCBI Taxonomy" id="1333998"/>
    <lineage>
        <taxon>Bacteria</taxon>
        <taxon>Pseudomonadati</taxon>
        <taxon>Pseudomonadota</taxon>
        <taxon>Alphaproteobacteria</taxon>
        <taxon>Hyphomicrobiales</taxon>
        <taxon>Parvibaculaceae</taxon>
        <taxon>Tepidicaulis</taxon>
    </lineage>
</organism>
<evidence type="ECO:0000256" key="1">
    <source>
        <dbReference type="SAM" id="MobiDB-lite"/>
    </source>
</evidence>
<dbReference type="AlphaFoldDB" id="A0A081B7M5"/>
<name>A0A081B7M5_9HYPH</name>
<dbReference type="EMBL" id="BBIO01000002">
    <property type="protein sequence ID" value="GAK44043.1"/>
    <property type="molecule type" value="Genomic_DNA"/>
</dbReference>
<dbReference type="CDD" id="cd16329">
    <property type="entry name" value="LolA_like"/>
    <property type="match status" value="1"/>
</dbReference>
<dbReference type="Proteomes" id="UP000028702">
    <property type="component" value="Unassembled WGS sequence"/>
</dbReference>
<proteinExistence type="predicted"/>
<comment type="caution">
    <text evidence="3">The sequence shown here is derived from an EMBL/GenBank/DDBJ whole genome shotgun (WGS) entry which is preliminary data.</text>
</comment>
<reference evidence="3 4" key="1">
    <citation type="submission" date="2014-07" db="EMBL/GenBank/DDBJ databases">
        <title>Tepidicaulis marinum gen. nov., sp. nov., a novel marine bacterium denitrifying nitrate to nitrous oxide strictly under microaerobic conditions.</title>
        <authorList>
            <person name="Takeuchi M."/>
            <person name="Yamagishi T."/>
            <person name="Kamagata Y."/>
            <person name="Oshima K."/>
            <person name="Hattori M."/>
            <person name="Katayama T."/>
            <person name="Hanada S."/>
            <person name="Tamaki H."/>
            <person name="Marumo K."/>
            <person name="Maeda H."/>
            <person name="Nedachi M."/>
            <person name="Iwasaki W."/>
            <person name="Suwa Y."/>
            <person name="Sakata S."/>
        </authorList>
    </citation>
    <scope>NUCLEOTIDE SEQUENCE [LARGE SCALE GENOMIC DNA]</scope>
    <source>
        <strain evidence="3 4">MA2</strain>
    </source>
</reference>
<accession>A0A081B7M5</accession>
<feature type="chain" id="PRO_5001754831" evidence="2">
    <location>
        <begin position="27"/>
        <end position="459"/>
    </location>
</feature>
<dbReference type="eggNOG" id="ENOG502Z7HQ">
    <property type="taxonomic scope" value="Bacteria"/>
</dbReference>
<feature type="signal peptide" evidence="2">
    <location>
        <begin position="1"/>
        <end position="26"/>
    </location>
</feature>
<dbReference type="RefSeq" id="WP_045442651.1">
    <property type="nucleotide sequence ID" value="NZ_BBIO01000002.1"/>
</dbReference>
<sequence>MSLCKSAAASAASLLAVLALSLPAQAGVSEQEAARLGQDLTPIGAEKAGNADGTIPEWTGGLSKPPSNVSYSPGDHHPDPYADDAIKMTITGANADQHADKLTPGQLKLLKTYDTYKMNVYPTRRSCAFPEKVYEATKRNAVTGKLVADGNGVDGALLGFPFPIPQEGVEVVWNHNLRYRGFKLTRQFAALAPTTSAQFTPIVVQDQVIFTYTDPTKESIQELNNISLMYMQSVIEPARRAGEIILVHDTINQVQGPRKAWSYNPGQRRVRRAPTIAYDNPQSYSEGLQTADNFDLYNGAPDRYKWDLKGKKEKYIAYNSYKLSAKGIPYSDIAQPQHINQDLVRYELHRVWEVEGNLRDGHRHVYTRRVKYFDEDSWTMAAGELYDARGELWRIQEGHMIQYYDVPSCWNASDVTYDITAGRYVIQGLKNNEPMINFNADEITEDMFTPAAIRRLATR</sequence>
<keyword evidence="4" id="KW-1185">Reference proteome</keyword>
<evidence type="ECO:0000313" key="3">
    <source>
        <dbReference type="EMBL" id="GAK44043.1"/>
    </source>
</evidence>
<feature type="compositionally biased region" description="Basic and acidic residues" evidence="1">
    <location>
        <begin position="74"/>
        <end position="83"/>
    </location>
</feature>
<gene>
    <name evidence="3" type="ORF">M2A_0542</name>
</gene>
<keyword evidence="2" id="KW-0732">Signal</keyword>
<protein>
    <submittedName>
        <fullName evidence="3">Conserved protein</fullName>
    </submittedName>
</protein>
<dbReference type="InterPro" id="IPR010752">
    <property type="entry name" value="DUF1329"/>
</dbReference>